<dbReference type="GO" id="GO:0030170">
    <property type="term" value="F:pyridoxal phosphate binding"/>
    <property type="evidence" value="ECO:0007669"/>
    <property type="project" value="InterPro"/>
</dbReference>
<organism evidence="8 9">
    <name type="scientific">Tenacibaculum aiptasiae</name>
    <dbReference type="NCBI Taxonomy" id="426481"/>
    <lineage>
        <taxon>Bacteria</taxon>
        <taxon>Pseudomonadati</taxon>
        <taxon>Bacteroidota</taxon>
        <taxon>Flavobacteriia</taxon>
        <taxon>Flavobacteriales</taxon>
        <taxon>Flavobacteriaceae</taxon>
        <taxon>Tenacibaculum</taxon>
    </lineage>
</organism>
<evidence type="ECO:0000256" key="5">
    <source>
        <dbReference type="ARBA" id="ARBA00023239"/>
    </source>
</evidence>
<proteinExistence type="inferred from homology"/>
<dbReference type="GO" id="GO:0008483">
    <property type="term" value="F:transaminase activity"/>
    <property type="evidence" value="ECO:0007669"/>
    <property type="project" value="UniProtKB-KW"/>
</dbReference>
<name>A0A7J5ASL1_9FLAO</name>
<evidence type="ECO:0000256" key="4">
    <source>
        <dbReference type="ARBA" id="ARBA00022898"/>
    </source>
</evidence>
<keyword evidence="5 7" id="KW-0456">Lyase</keyword>
<dbReference type="PANTHER" id="PTHR45677:SF8">
    <property type="entry name" value="CYSTEINE SULFINIC ACID DECARBOXYLASE"/>
    <property type="match status" value="1"/>
</dbReference>
<dbReference type="GO" id="GO:0005737">
    <property type="term" value="C:cytoplasm"/>
    <property type="evidence" value="ECO:0007669"/>
    <property type="project" value="TreeGrafter"/>
</dbReference>
<feature type="modified residue" description="N6-(pyridoxal phosphate)lysine" evidence="6">
    <location>
        <position position="320"/>
    </location>
</feature>
<dbReference type="AlphaFoldDB" id="A0A7J5ASL1"/>
<dbReference type="CDD" id="cd06450">
    <property type="entry name" value="DOPA_deC_like"/>
    <property type="match status" value="1"/>
</dbReference>
<comment type="caution">
    <text evidence="8">The sequence shown here is derived from an EMBL/GenBank/DDBJ whole genome shotgun (WGS) entry which is preliminary data.</text>
</comment>
<dbReference type="Gene3D" id="3.90.1150.170">
    <property type="match status" value="1"/>
</dbReference>
<evidence type="ECO:0000256" key="3">
    <source>
        <dbReference type="ARBA" id="ARBA00022793"/>
    </source>
</evidence>
<dbReference type="GO" id="GO:0006520">
    <property type="term" value="P:amino acid metabolic process"/>
    <property type="evidence" value="ECO:0007669"/>
    <property type="project" value="InterPro"/>
</dbReference>
<protein>
    <submittedName>
        <fullName evidence="8">Aspartate aminotransferase family protein</fullName>
    </submittedName>
</protein>
<dbReference type="EMBL" id="WAAU01000003">
    <property type="protein sequence ID" value="KAB1160617.1"/>
    <property type="molecule type" value="Genomic_DNA"/>
</dbReference>
<accession>A0A7J5ASL1</accession>
<comment type="cofactor">
    <cofactor evidence="1 6 7">
        <name>pyridoxal 5'-phosphate</name>
        <dbReference type="ChEBI" id="CHEBI:597326"/>
    </cofactor>
</comment>
<dbReference type="OrthoDB" id="9803665at2"/>
<reference evidence="8 9" key="1">
    <citation type="submission" date="2019-09" db="EMBL/GenBank/DDBJ databases">
        <authorList>
            <person name="Cao W.R."/>
        </authorList>
    </citation>
    <scope>NUCLEOTIDE SEQUENCE [LARGE SCALE GENOMIC DNA]</scope>
    <source>
        <strain evidence="9">a4</strain>
    </source>
</reference>
<evidence type="ECO:0000313" key="8">
    <source>
        <dbReference type="EMBL" id="KAB1160617.1"/>
    </source>
</evidence>
<evidence type="ECO:0000256" key="7">
    <source>
        <dbReference type="RuleBase" id="RU000382"/>
    </source>
</evidence>
<dbReference type="Pfam" id="PF00282">
    <property type="entry name" value="Pyridoxal_deC"/>
    <property type="match status" value="1"/>
</dbReference>
<comment type="similarity">
    <text evidence="2 7">Belongs to the group II decarboxylase family.</text>
</comment>
<dbReference type="GO" id="GO:0016831">
    <property type="term" value="F:carboxy-lyase activity"/>
    <property type="evidence" value="ECO:0007669"/>
    <property type="project" value="UniProtKB-KW"/>
</dbReference>
<dbReference type="InterPro" id="IPR002129">
    <property type="entry name" value="PyrdxlP-dep_de-COase"/>
</dbReference>
<keyword evidence="4 6" id="KW-0663">Pyridoxal phosphate</keyword>
<dbReference type="RefSeq" id="WP_150898246.1">
    <property type="nucleotide sequence ID" value="NZ_CBDCSN010000002.1"/>
</dbReference>
<dbReference type="InterPro" id="IPR010977">
    <property type="entry name" value="Aromatic_deC"/>
</dbReference>
<dbReference type="PRINTS" id="PR00800">
    <property type="entry name" value="YHDCRBOXLASE"/>
</dbReference>
<dbReference type="Gene3D" id="3.40.640.10">
    <property type="entry name" value="Type I PLP-dependent aspartate aminotransferase-like (Major domain)"/>
    <property type="match status" value="1"/>
</dbReference>
<dbReference type="PANTHER" id="PTHR45677">
    <property type="entry name" value="GLUTAMATE DECARBOXYLASE-RELATED"/>
    <property type="match status" value="1"/>
</dbReference>
<dbReference type="GO" id="GO:0019752">
    <property type="term" value="P:carboxylic acid metabolic process"/>
    <property type="evidence" value="ECO:0007669"/>
    <property type="project" value="InterPro"/>
</dbReference>
<dbReference type="InterPro" id="IPR015421">
    <property type="entry name" value="PyrdxlP-dep_Trfase_major"/>
</dbReference>
<keyword evidence="3" id="KW-0210">Decarboxylase</keyword>
<keyword evidence="8" id="KW-0032">Aminotransferase</keyword>
<gene>
    <name evidence="8" type="ORF">F7018_01710</name>
</gene>
<evidence type="ECO:0000313" key="9">
    <source>
        <dbReference type="Proteomes" id="UP000467305"/>
    </source>
</evidence>
<keyword evidence="8" id="KW-0808">Transferase</keyword>
<dbReference type="InterPro" id="IPR015424">
    <property type="entry name" value="PyrdxlP-dep_Trfase"/>
</dbReference>
<evidence type="ECO:0000256" key="1">
    <source>
        <dbReference type="ARBA" id="ARBA00001933"/>
    </source>
</evidence>
<evidence type="ECO:0000256" key="6">
    <source>
        <dbReference type="PIRSR" id="PIRSR602129-50"/>
    </source>
</evidence>
<dbReference type="SUPFAM" id="SSF53383">
    <property type="entry name" value="PLP-dependent transferases"/>
    <property type="match status" value="1"/>
</dbReference>
<keyword evidence="9" id="KW-1185">Reference proteome</keyword>
<evidence type="ECO:0000256" key="2">
    <source>
        <dbReference type="ARBA" id="ARBA00009533"/>
    </source>
</evidence>
<sequence>MILKESPSLKELSLNNHLFNDESVKLYEEYTLKTLNYIQKFLSNRKFYKGDELAEIQNDKLNAKLDNIEDIQSLDTVLEELNELYIQKAIAFHNPNYVAHLNCPITLPSIVAEMIATTINTAVETWDQSTSATFIEQEVIRWICNEFNFSENSDGVFTSGGTQSNFMALLMARDHYAFENYGINIKQNGWSDEISKFRFFCSEKAHFSIQKNAALLGMGYDAVIPVKADSKMRMDANELVLAIEKVKQEGNIPVAVVATLGTTDYGSFDPLQTIGKVAKEHNMWLHIDGAYGGCYVLTDTHKHHFQGSEIADSITIDFHKTLFQPVSCSAFLANNKKHFQYISYYADYLNPLENKDQERPNLIEKSIQTTRRFDALKVWLTLKTLGTKTIASYLEEVHNLTKRVHEKMNANPNFELAHVPELSTLVFRYKNSEAAHEPTHDMVNLHIKNTLYASGKASIASTKLNGSIYLKFTLLNPKNTLNNLLNIIEMIEDTGKKFQPKTELL</sequence>
<dbReference type="Proteomes" id="UP000467305">
    <property type="component" value="Unassembled WGS sequence"/>
</dbReference>